<organism evidence="5 6">
    <name type="scientific">Albugo candida</name>
    <dbReference type="NCBI Taxonomy" id="65357"/>
    <lineage>
        <taxon>Eukaryota</taxon>
        <taxon>Sar</taxon>
        <taxon>Stramenopiles</taxon>
        <taxon>Oomycota</taxon>
        <taxon>Peronosporomycetes</taxon>
        <taxon>Albuginales</taxon>
        <taxon>Albuginaceae</taxon>
        <taxon>Albugo</taxon>
    </lineage>
</organism>
<dbReference type="Pfam" id="PF01926">
    <property type="entry name" value="MMR_HSR1"/>
    <property type="match status" value="1"/>
</dbReference>
<dbReference type="InterPro" id="IPR006074">
    <property type="entry name" value="GTP1-OBG_CS"/>
</dbReference>
<keyword evidence="1" id="KW-0547">Nucleotide-binding</keyword>
<sequence>MGIVDRIKEIEDEMKRTQKNKATEGHLGSLKAKLAKLRTELLEGEKSSGGGGEGFDVAKSGDGRVALIGFPSVGKSTLLSQLTETESETSAVEFTTLTCIPGNLIYNDVRIQLLDLPGIIEGAAHGKGRGREVIAVAKSADMILMVLDAGQEAGNRHREILENELETVGLRLNRRPPDIYFRKKSGGGVTFNSTLRLTKLGDDPYKTVYKILHEYKLHNCEVLFREDATTDDLIDVIEGNRKYVKCLYVYNKIDVISIEDVDRLARKPNSTVIACAHGDRPALNFDTLLAKMWNYMGLTRVYTKRRGEAPEFKEPVVLSCERRGTSISAACLSVSRDMLDNFNYALVWGTSTKYNPQRVGKDHLLEDEDVLQVVVKTANQQKRDKNYNQRVQAYFDKYKRGKKKKPLKT</sequence>
<dbReference type="SUPFAM" id="SSF52540">
    <property type="entry name" value="P-loop containing nucleoside triphosphate hydrolases"/>
    <property type="match status" value="1"/>
</dbReference>
<dbReference type="Gene3D" id="6.10.140.1070">
    <property type="match status" value="2"/>
</dbReference>
<dbReference type="FunFam" id="3.40.50.300:FF:001436">
    <property type="entry name" value="Developmentally-regulated GTP-binding protein"/>
    <property type="match status" value="1"/>
</dbReference>
<dbReference type="FunFam" id="3.10.20.30:FF:000003">
    <property type="entry name" value="Developmentally-regulated GTP-binding protein 1"/>
    <property type="match status" value="1"/>
</dbReference>
<dbReference type="InterPro" id="IPR031167">
    <property type="entry name" value="G_OBG"/>
</dbReference>
<comment type="caution">
    <text evidence="5">The sequence shown here is derived from an EMBL/GenBank/DDBJ whole genome shotgun (WGS) entry which is preliminary data.</text>
</comment>
<evidence type="ECO:0008006" key="7">
    <source>
        <dbReference type="Google" id="ProtNLM"/>
    </source>
</evidence>
<dbReference type="NCBIfam" id="TIGR00231">
    <property type="entry name" value="small_GTP"/>
    <property type="match status" value="1"/>
</dbReference>
<keyword evidence="6" id="KW-1185">Reference proteome</keyword>
<evidence type="ECO:0000256" key="1">
    <source>
        <dbReference type="ARBA" id="ARBA00022741"/>
    </source>
</evidence>
<dbReference type="InterPro" id="IPR027417">
    <property type="entry name" value="P-loop_NTPase"/>
</dbReference>
<evidence type="ECO:0000256" key="2">
    <source>
        <dbReference type="ARBA" id="ARBA00023134"/>
    </source>
</evidence>
<dbReference type="Proteomes" id="UP000053237">
    <property type="component" value="Unassembled WGS sequence"/>
</dbReference>
<dbReference type="InterPro" id="IPR012676">
    <property type="entry name" value="TGS-like"/>
</dbReference>
<dbReference type="Pfam" id="PF02824">
    <property type="entry name" value="TGS"/>
    <property type="match status" value="1"/>
</dbReference>
<evidence type="ECO:0000313" key="5">
    <source>
        <dbReference type="EMBL" id="CCI39724.1"/>
    </source>
</evidence>
<dbReference type="PROSITE" id="PS51880">
    <property type="entry name" value="TGS"/>
    <property type="match status" value="1"/>
</dbReference>
<gene>
    <name evidence="5" type="ORF">BN9_005070</name>
</gene>
<feature type="domain" description="TGS" evidence="4">
    <location>
        <begin position="297"/>
        <end position="375"/>
    </location>
</feature>
<name>A0A024FYQ8_9STRA</name>
<dbReference type="PRINTS" id="PR00326">
    <property type="entry name" value="GTP1OBG"/>
</dbReference>
<dbReference type="InterPro" id="IPR004095">
    <property type="entry name" value="TGS"/>
</dbReference>
<dbReference type="PROSITE" id="PS00905">
    <property type="entry name" value="GTP1_OBG"/>
    <property type="match status" value="1"/>
</dbReference>
<dbReference type="InterPro" id="IPR005225">
    <property type="entry name" value="Small_GTP-bd"/>
</dbReference>
<reference evidence="5 6" key="1">
    <citation type="submission" date="2012-05" db="EMBL/GenBank/DDBJ databases">
        <title>Recombination and specialization in a pathogen metapopulation.</title>
        <authorList>
            <person name="Gardiner A."/>
            <person name="Kemen E."/>
            <person name="Schultz-Larsen T."/>
            <person name="MacLean D."/>
            <person name="Van Oosterhout C."/>
            <person name="Jones J.D.G."/>
        </authorList>
    </citation>
    <scope>NUCLEOTIDE SEQUENCE [LARGE SCALE GENOMIC DNA]</scope>
    <source>
        <strain evidence="5 6">Ac Nc2</strain>
    </source>
</reference>
<protein>
    <recommendedName>
        <fullName evidence="7">OBG-type G domain-containing protein</fullName>
    </recommendedName>
</protein>
<dbReference type="STRING" id="65357.A0A024FYQ8"/>
<dbReference type="GO" id="GO:0005525">
    <property type="term" value="F:GTP binding"/>
    <property type="evidence" value="ECO:0007669"/>
    <property type="project" value="UniProtKB-KW"/>
</dbReference>
<dbReference type="Gene3D" id="3.10.20.30">
    <property type="match status" value="1"/>
</dbReference>
<feature type="domain" description="OBG-type G" evidence="3">
    <location>
        <begin position="63"/>
        <end position="293"/>
    </location>
</feature>
<dbReference type="OrthoDB" id="603at2759"/>
<dbReference type="FunCoup" id="A0A024FYQ8">
    <property type="interactions" value="83"/>
</dbReference>
<dbReference type="InterPro" id="IPR045001">
    <property type="entry name" value="DRG"/>
</dbReference>
<dbReference type="GO" id="GO:0003924">
    <property type="term" value="F:GTPase activity"/>
    <property type="evidence" value="ECO:0007669"/>
    <property type="project" value="InterPro"/>
</dbReference>
<dbReference type="InterPro" id="IPR031662">
    <property type="entry name" value="GTP-binding_2"/>
</dbReference>
<accession>A0A024FYQ8</accession>
<keyword evidence="2" id="KW-0342">GTP-binding</keyword>
<dbReference type="InterPro" id="IPR006073">
    <property type="entry name" value="GTP-bd"/>
</dbReference>
<dbReference type="AlphaFoldDB" id="A0A024FYQ8"/>
<dbReference type="PANTHER" id="PTHR43127">
    <property type="entry name" value="DEVELOPMENTALLY-REGULATED GTP-BINDING PROTEIN 2"/>
    <property type="match status" value="1"/>
</dbReference>
<proteinExistence type="predicted"/>
<dbReference type="SUPFAM" id="SSF81271">
    <property type="entry name" value="TGS-like"/>
    <property type="match status" value="1"/>
</dbReference>
<evidence type="ECO:0000259" key="3">
    <source>
        <dbReference type="PROSITE" id="PS51710"/>
    </source>
</evidence>
<evidence type="ECO:0000259" key="4">
    <source>
        <dbReference type="PROSITE" id="PS51880"/>
    </source>
</evidence>
<dbReference type="PROSITE" id="PS51710">
    <property type="entry name" value="G_OBG"/>
    <property type="match status" value="1"/>
</dbReference>
<dbReference type="Pfam" id="PF16897">
    <property type="entry name" value="MMR_HSR1_Xtn"/>
    <property type="match status" value="1"/>
</dbReference>
<dbReference type="InterPro" id="IPR012675">
    <property type="entry name" value="Beta-grasp_dom_sf"/>
</dbReference>
<dbReference type="InParanoid" id="A0A024FYQ8"/>
<evidence type="ECO:0000313" key="6">
    <source>
        <dbReference type="Proteomes" id="UP000053237"/>
    </source>
</evidence>
<dbReference type="EMBL" id="CAIX01000003">
    <property type="protein sequence ID" value="CCI39724.1"/>
    <property type="molecule type" value="Genomic_DNA"/>
</dbReference>
<dbReference type="CDD" id="cd01896">
    <property type="entry name" value="DRG"/>
    <property type="match status" value="1"/>
</dbReference>